<dbReference type="GO" id="GO:0005829">
    <property type="term" value="C:cytosol"/>
    <property type="evidence" value="ECO:0007669"/>
    <property type="project" value="TreeGrafter"/>
</dbReference>
<dbReference type="GO" id="GO:0000287">
    <property type="term" value="F:magnesium ion binding"/>
    <property type="evidence" value="ECO:0007669"/>
    <property type="project" value="UniProtKB-UniRule"/>
</dbReference>
<evidence type="ECO:0000256" key="16">
    <source>
        <dbReference type="ARBA" id="ARBA00023239"/>
    </source>
</evidence>
<feature type="site" description="Essential for DHBP synthase activity" evidence="20">
    <location>
        <position position="171"/>
    </location>
</feature>
<comment type="cofactor">
    <cofactor evidence="20">
        <name>Mg(2+)</name>
        <dbReference type="ChEBI" id="CHEBI:18420"/>
    </cofactor>
    <cofactor evidence="20">
        <name>Mn(2+)</name>
        <dbReference type="ChEBI" id="CHEBI:29035"/>
    </cofactor>
    <text evidence="20">Binds 2 divalent metal cations per subunit. Magnesium or manganese.</text>
</comment>
<comment type="pathway">
    <text evidence="4 20">Cofactor biosynthesis; riboflavin biosynthesis; 5-amino-6-(D-ribitylamino)uracil from GTP: step 1/4.</text>
</comment>
<feature type="binding site" evidence="20">
    <location>
        <begin position="259"/>
        <end position="263"/>
    </location>
    <ligand>
        <name>GTP</name>
        <dbReference type="ChEBI" id="CHEBI:37565"/>
    </ligand>
</feature>
<feature type="region of interest" description="GTP cyclohydrolase II" evidence="20">
    <location>
        <begin position="209"/>
        <end position="411"/>
    </location>
</feature>
<reference evidence="22 23" key="1">
    <citation type="submission" date="2020-01" db="EMBL/GenBank/DDBJ databases">
        <title>Genomes assembled from Gulf of Kutch pelagic sediment metagenomes.</title>
        <authorList>
            <person name="Chandrashekar M."/>
            <person name="Mahajan M.S."/>
            <person name="Dave K.J."/>
            <person name="Vatsa P."/>
            <person name="Nathani N.M."/>
        </authorList>
    </citation>
    <scope>NUCLEOTIDE SEQUENCE [LARGE SCALE GENOMIC DNA]</scope>
    <source>
        <strain evidence="22">KS3-K002</strain>
    </source>
</reference>
<dbReference type="HAMAP" id="MF_00180">
    <property type="entry name" value="RibB"/>
    <property type="match status" value="1"/>
</dbReference>
<dbReference type="NCBIfam" id="TIGR00506">
    <property type="entry name" value="ribB"/>
    <property type="match status" value="1"/>
</dbReference>
<comment type="catalytic activity">
    <reaction evidence="1 20">
        <text>D-ribulose 5-phosphate = (2S)-2-hydroxy-3-oxobutyl phosphate + formate + H(+)</text>
        <dbReference type="Rhea" id="RHEA:18457"/>
        <dbReference type="ChEBI" id="CHEBI:15378"/>
        <dbReference type="ChEBI" id="CHEBI:15740"/>
        <dbReference type="ChEBI" id="CHEBI:58121"/>
        <dbReference type="ChEBI" id="CHEBI:58830"/>
        <dbReference type="EC" id="4.1.99.12"/>
    </reaction>
</comment>
<comment type="caution">
    <text evidence="20">Lacks conserved residue(s) required for the propagation of feature annotation.</text>
</comment>
<keyword evidence="11 20" id="KW-0378">Hydrolase</keyword>
<comment type="pathway">
    <text evidence="5 20">Cofactor biosynthesis; riboflavin biosynthesis; 2-hydroxy-3-oxobutyl phosphate from D-ribulose 5-phosphate: step 1/1.</text>
</comment>
<dbReference type="PIRSF" id="PIRSF001259">
    <property type="entry name" value="RibA"/>
    <property type="match status" value="1"/>
</dbReference>
<comment type="similarity">
    <text evidence="6 20">In the N-terminal section; belongs to the DHBP synthase family.</text>
</comment>
<comment type="cofactor">
    <cofactor evidence="2">
        <name>Mn(2+)</name>
        <dbReference type="ChEBI" id="CHEBI:29035"/>
    </cofactor>
</comment>
<dbReference type="Proteomes" id="UP000702544">
    <property type="component" value="Unassembled WGS sequence"/>
</dbReference>
<feature type="binding site" evidence="20">
    <location>
        <position position="359"/>
    </location>
    <ligand>
        <name>GTP</name>
        <dbReference type="ChEBI" id="CHEBI:37565"/>
    </ligand>
</feature>
<evidence type="ECO:0000256" key="3">
    <source>
        <dbReference type="ARBA" id="ARBA00002284"/>
    </source>
</evidence>
<organism evidence="22 23">
    <name type="scientific">Candidatus Kutchimonas denitrificans</name>
    <dbReference type="NCBI Taxonomy" id="3056748"/>
    <lineage>
        <taxon>Bacteria</taxon>
        <taxon>Pseudomonadati</taxon>
        <taxon>Gemmatimonadota</taxon>
        <taxon>Gemmatimonadia</taxon>
        <taxon>Candidatus Palauibacterales</taxon>
        <taxon>Candidatus Palauibacteraceae</taxon>
        <taxon>Candidatus Kutchimonas</taxon>
    </lineage>
</organism>
<dbReference type="NCBIfam" id="NF001591">
    <property type="entry name" value="PRK00393.1"/>
    <property type="match status" value="1"/>
</dbReference>
<dbReference type="HAMAP" id="MF_01283">
    <property type="entry name" value="RibBA"/>
    <property type="match status" value="1"/>
</dbReference>
<comment type="cofactor">
    <cofactor evidence="20">
        <name>Zn(2+)</name>
        <dbReference type="ChEBI" id="CHEBI:29105"/>
    </cofactor>
    <text evidence="20">Binds 1 zinc ion per subunit.</text>
</comment>
<evidence type="ECO:0000256" key="13">
    <source>
        <dbReference type="ARBA" id="ARBA00022842"/>
    </source>
</evidence>
<keyword evidence="16 20" id="KW-0456">Lyase</keyword>
<comment type="similarity">
    <text evidence="7 20">In the C-terminal section; belongs to the GTP cyclohydrolase II family.</text>
</comment>
<dbReference type="GO" id="GO:0008270">
    <property type="term" value="F:zinc ion binding"/>
    <property type="evidence" value="ECO:0007669"/>
    <property type="project" value="UniProtKB-UniRule"/>
</dbReference>
<feature type="domain" description="GTP cyclohydrolase II" evidence="21">
    <location>
        <begin position="215"/>
        <end position="380"/>
    </location>
</feature>
<evidence type="ECO:0000256" key="12">
    <source>
        <dbReference type="ARBA" id="ARBA00022833"/>
    </source>
</evidence>
<evidence type="ECO:0000256" key="6">
    <source>
        <dbReference type="ARBA" id="ARBA00005520"/>
    </source>
</evidence>
<keyword evidence="14 20" id="KW-0342">GTP-binding</keyword>
<evidence type="ECO:0000256" key="1">
    <source>
        <dbReference type="ARBA" id="ARBA00000141"/>
    </source>
</evidence>
<dbReference type="InterPro" id="IPR032677">
    <property type="entry name" value="GTP_cyclohydro_II"/>
</dbReference>
<name>A0AAE5C9P0_9BACT</name>
<dbReference type="InterPro" id="IPR016299">
    <property type="entry name" value="Riboflavin_synth_RibBA"/>
</dbReference>
<feature type="binding site" evidence="20">
    <location>
        <begin position="302"/>
        <end position="304"/>
    </location>
    <ligand>
        <name>GTP</name>
        <dbReference type="ChEBI" id="CHEBI:37565"/>
    </ligand>
</feature>
<dbReference type="Pfam" id="PF00926">
    <property type="entry name" value="DHBP_synthase"/>
    <property type="match status" value="1"/>
</dbReference>
<evidence type="ECO:0000256" key="11">
    <source>
        <dbReference type="ARBA" id="ARBA00022801"/>
    </source>
</evidence>
<dbReference type="FunFam" id="3.90.870.10:FF:000001">
    <property type="entry name" value="Riboflavin biosynthesis protein RibBA"/>
    <property type="match status" value="1"/>
</dbReference>
<dbReference type="AlphaFoldDB" id="A0AAE5C9P0"/>
<evidence type="ECO:0000256" key="9">
    <source>
        <dbReference type="ARBA" id="ARBA00022723"/>
    </source>
</evidence>
<dbReference type="Gene3D" id="3.40.50.10990">
    <property type="entry name" value="GTP cyclohydrolase II"/>
    <property type="match status" value="1"/>
</dbReference>
<keyword evidence="15 20" id="KW-0464">Manganese</keyword>
<dbReference type="SUPFAM" id="SSF142695">
    <property type="entry name" value="RibA-like"/>
    <property type="match status" value="1"/>
</dbReference>
<dbReference type="CDD" id="cd00641">
    <property type="entry name" value="GTP_cyclohydro2"/>
    <property type="match status" value="1"/>
</dbReference>
<evidence type="ECO:0000256" key="18">
    <source>
        <dbReference type="ARBA" id="ARBA00043932"/>
    </source>
</evidence>
<feature type="binding site" evidence="20">
    <location>
        <position position="275"/>
    </location>
    <ligand>
        <name>Zn(2+)</name>
        <dbReference type="ChEBI" id="CHEBI:29105"/>
        <note>catalytic</note>
    </ligand>
</feature>
<dbReference type="FunFam" id="3.40.50.10990:FF:000001">
    <property type="entry name" value="Riboflavin biosynthesis protein RibBA"/>
    <property type="match status" value="1"/>
</dbReference>
<keyword evidence="10 20" id="KW-0547">Nucleotide-binding</keyword>
<dbReference type="SUPFAM" id="SSF55821">
    <property type="entry name" value="YrdC/RibB"/>
    <property type="match status" value="1"/>
</dbReference>
<evidence type="ECO:0000256" key="19">
    <source>
        <dbReference type="ARBA" id="ARBA00049295"/>
    </source>
</evidence>
<comment type="function">
    <text evidence="3 20">Catalyzes the conversion of D-ribulose 5-phosphate to formate and 3,4-dihydroxy-2-butanone 4-phosphate.</text>
</comment>
<feature type="binding site" evidence="20">
    <location>
        <position position="280"/>
    </location>
    <ligand>
        <name>GTP</name>
        <dbReference type="ChEBI" id="CHEBI:37565"/>
    </ligand>
</feature>
<gene>
    <name evidence="20" type="primary">ribBA</name>
    <name evidence="22" type="ORF">GWO12_11365</name>
</gene>
<evidence type="ECO:0000256" key="5">
    <source>
        <dbReference type="ARBA" id="ARBA00004904"/>
    </source>
</evidence>
<evidence type="ECO:0000259" key="21">
    <source>
        <dbReference type="Pfam" id="PF00925"/>
    </source>
</evidence>
<feature type="binding site" evidence="20">
    <location>
        <position position="33"/>
    </location>
    <ligand>
        <name>Mg(2+)</name>
        <dbReference type="ChEBI" id="CHEBI:18420"/>
        <label>1</label>
    </ligand>
</feature>
<comment type="caution">
    <text evidence="22">The sequence shown here is derived from an EMBL/GenBank/DDBJ whole genome shotgun (WGS) entry which is preliminary data.</text>
</comment>
<feature type="binding site" evidence="20">
    <location>
        <position position="37"/>
    </location>
    <ligand>
        <name>D-ribulose 5-phosphate</name>
        <dbReference type="ChEBI" id="CHEBI:58121"/>
    </ligand>
</feature>
<proteinExistence type="inferred from homology"/>
<keyword evidence="17 20" id="KW-0511">Multifunctional enzyme</keyword>
<comment type="function">
    <text evidence="18 20">Catalyzes the conversion of GTP to 2,5-diamino-6-ribosylamino-4(3H)-pyrimidinone 5'-phosphate (DARP), formate and pyrophosphate.</text>
</comment>
<dbReference type="InterPro" id="IPR036144">
    <property type="entry name" value="RibA-like_sf"/>
</dbReference>
<evidence type="ECO:0000256" key="15">
    <source>
        <dbReference type="ARBA" id="ARBA00023211"/>
    </source>
</evidence>
<protein>
    <recommendedName>
        <fullName evidence="20">Riboflavin biosynthesis protein RibBA</fullName>
    </recommendedName>
    <domain>
        <recommendedName>
            <fullName evidence="20">3,4-dihydroxy-2-butanone 4-phosphate synthase</fullName>
            <shortName evidence="20">DHBP synthase</shortName>
            <ecNumber evidence="20">4.1.99.12</ecNumber>
        </recommendedName>
    </domain>
    <domain>
        <recommendedName>
            <fullName evidence="20">GTP cyclohydrolase-2</fullName>
            <ecNumber evidence="20">3.5.4.25</ecNumber>
        </recommendedName>
        <alternativeName>
            <fullName evidence="20">GTP cyclohydrolase II</fullName>
        </alternativeName>
    </domain>
</protein>
<evidence type="ECO:0000256" key="4">
    <source>
        <dbReference type="ARBA" id="ARBA00004853"/>
    </source>
</evidence>
<dbReference type="GO" id="GO:0030145">
    <property type="term" value="F:manganese ion binding"/>
    <property type="evidence" value="ECO:0007669"/>
    <property type="project" value="UniProtKB-UniRule"/>
</dbReference>
<dbReference type="PANTHER" id="PTHR21327:SF18">
    <property type="entry name" value="3,4-DIHYDROXY-2-BUTANONE 4-PHOSPHATE SYNTHASE"/>
    <property type="match status" value="1"/>
</dbReference>
<comment type="catalytic activity">
    <reaction evidence="19 20">
        <text>GTP + 4 H2O = 2,5-diamino-6-hydroxy-4-(5-phosphoribosylamino)-pyrimidine + formate + 2 phosphate + 3 H(+)</text>
        <dbReference type="Rhea" id="RHEA:23704"/>
        <dbReference type="ChEBI" id="CHEBI:15377"/>
        <dbReference type="ChEBI" id="CHEBI:15378"/>
        <dbReference type="ChEBI" id="CHEBI:15740"/>
        <dbReference type="ChEBI" id="CHEBI:37565"/>
        <dbReference type="ChEBI" id="CHEBI:43474"/>
        <dbReference type="ChEBI" id="CHEBI:58614"/>
        <dbReference type="EC" id="3.5.4.25"/>
    </reaction>
</comment>
<dbReference type="EC" id="4.1.99.12" evidence="20"/>
<keyword evidence="8 20" id="KW-0686">Riboflavin biosynthesis</keyword>
<feature type="active site" description="Proton acceptor; for GTP cyclohydrolase activity" evidence="20">
    <location>
        <position position="336"/>
    </location>
</feature>
<dbReference type="GO" id="GO:0009231">
    <property type="term" value="P:riboflavin biosynthetic process"/>
    <property type="evidence" value="ECO:0007669"/>
    <property type="project" value="UniProtKB-UniRule"/>
</dbReference>
<keyword evidence="12 20" id="KW-0862">Zinc</keyword>
<dbReference type="HAMAP" id="MF_00179">
    <property type="entry name" value="RibA"/>
    <property type="match status" value="1"/>
</dbReference>
<evidence type="ECO:0000256" key="10">
    <source>
        <dbReference type="ARBA" id="ARBA00022741"/>
    </source>
</evidence>
<keyword evidence="9 20" id="KW-0479">Metal-binding</keyword>
<dbReference type="EMBL" id="JAACAK010000091">
    <property type="protein sequence ID" value="NIR75691.1"/>
    <property type="molecule type" value="Genomic_DNA"/>
</dbReference>
<feature type="binding site" evidence="20">
    <location>
        <position position="364"/>
    </location>
    <ligand>
        <name>GTP</name>
        <dbReference type="ChEBI" id="CHEBI:37565"/>
    </ligand>
</feature>
<feature type="binding site" evidence="20">
    <location>
        <position position="277"/>
    </location>
    <ligand>
        <name>Zn(2+)</name>
        <dbReference type="ChEBI" id="CHEBI:29105"/>
        <note>catalytic</note>
    </ligand>
</feature>
<evidence type="ECO:0000313" key="23">
    <source>
        <dbReference type="Proteomes" id="UP000702544"/>
    </source>
</evidence>
<dbReference type="InterPro" id="IPR000422">
    <property type="entry name" value="DHBP_synthase_RibB"/>
</dbReference>
<feature type="region of interest" description="DHBP synthase" evidence="20">
    <location>
        <begin position="1"/>
        <end position="208"/>
    </location>
</feature>
<feature type="binding site" evidence="20">
    <location>
        <begin position="32"/>
        <end position="33"/>
    </location>
    <ligand>
        <name>D-ribulose 5-phosphate</name>
        <dbReference type="ChEBI" id="CHEBI:58121"/>
    </ligand>
</feature>
<feature type="binding site" evidence="20">
    <location>
        <position position="33"/>
    </location>
    <ligand>
        <name>Mg(2+)</name>
        <dbReference type="ChEBI" id="CHEBI:18420"/>
        <label>2</label>
    </ligand>
</feature>
<feature type="site" description="Essential for DHBP synthase activity" evidence="20">
    <location>
        <position position="133"/>
    </location>
</feature>
<dbReference type="NCBIfam" id="NF006803">
    <property type="entry name" value="PRK09311.1"/>
    <property type="match status" value="1"/>
</dbReference>
<feature type="binding site" evidence="20">
    <location>
        <position position="324"/>
    </location>
    <ligand>
        <name>GTP</name>
        <dbReference type="ChEBI" id="CHEBI:37565"/>
    </ligand>
</feature>
<evidence type="ECO:0000313" key="22">
    <source>
        <dbReference type="EMBL" id="NIR75691.1"/>
    </source>
</evidence>
<dbReference type="PANTHER" id="PTHR21327">
    <property type="entry name" value="GTP CYCLOHYDROLASE II-RELATED"/>
    <property type="match status" value="1"/>
</dbReference>
<dbReference type="GO" id="GO:0005525">
    <property type="term" value="F:GTP binding"/>
    <property type="evidence" value="ECO:0007669"/>
    <property type="project" value="UniProtKB-KW"/>
</dbReference>
<dbReference type="NCBIfam" id="TIGR00505">
    <property type="entry name" value="ribA"/>
    <property type="match status" value="1"/>
</dbReference>
<keyword evidence="13 20" id="KW-0460">Magnesium</keyword>
<evidence type="ECO:0000256" key="7">
    <source>
        <dbReference type="ARBA" id="ARBA00008976"/>
    </source>
</evidence>
<evidence type="ECO:0000256" key="2">
    <source>
        <dbReference type="ARBA" id="ARBA00001936"/>
    </source>
</evidence>
<accession>A0AAE5C9P0</accession>
<dbReference type="GO" id="GO:0008686">
    <property type="term" value="F:3,4-dihydroxy-2-butanone-4-phosphate synthase activity"/>
    <property type="evidence" value="ECO:0007669"/>
    <property type="project" value="UniProtKB-UniRule"/>
</dbReference>
<feature type="active site" description="Nucleophile; for GTP cyclohydrolase activity" evidence="20">
    <location>
        <position position="338"/>
    </location>
</feature>
<dbReference type="Pfam" id="PF00925">
    <property type="entry name" value="GTP_cyclohydro2"/>
    <property type="match status" value="1"/>
</dbReference>
<evidence type="ECO:0000256" key="8">
    <source>
        <dbReference type="ARBA" id="ARBA00022619"/>
    </source>
</evidence>
<dbReference type="EC" id="3.5.4.25" evidence="20"/>
<evidence type="ECO:0000256" key="14">
    <source>
        <dbReference type="ARBA" id="ARBA00023134"/>
    </source>
</evidence>
<dbReference type="Gene3D" id="3.90.870.10">
    <property type="entry name" value="DHBP synthase"/>
    <property type="match status" value="1"/>
</dbReference>
<feature type="binding site" evidence="20">
    <location>
        <position position="264"/>
    </location>
    <ligand>
        <name>Zn(2+)</name>
        <dbReference type="ChEBI" id="CHEBI:29105"/>
        <note>catalytic</note>
    </ligand>
</feature>
<dbReference type="GO" id="GO:0003935">
    <property type="term" value="F:GTP cyclohydrolase II activity"/>
    <property type="evidence" value="ECO:0007669"/>
    <property type="project" value="UniProtKB-UniRule"/>
</dbReference>
<feature type="binding site" evidence="20">
    <location>
        <position position="171"/>
    </location>
    <ligand>
        <name>D-ribulose 5-phosphate</name>
        <dbReference type="ChEBI" id="CHEBI:58121"/>
    </ligand>
</feature>
<sequence length="411" mass="45623">MNNNDIEFDSVEEAIKAIRRGEMVIVADDEDRENEGDLVCAAEKITPELINFMATHGRGLICLSLTPERVEQLLLPAMTEQQVESEETAFMVSIDATSRHGVTTGISAADRAKTIRVAIDPESRPEDLRRPGHVFPLRAKPGGVLQRVGQTEASVDLARMAGLAPAGVICEILNDDGTMARRPELTVFAREHGLKFVTVAQIIAQRLKTERLVHRVAEARLPTAYGEFRVMAYTNDVDRREHVALVKGEVEGEEDVLVRMHSECLTGDVFHSQRCDCGEQLEASLHRIQEEGRGVLVYMKQEGRGIGLMNKIRAYHLQEKGLDTVEANEALGFAPDLRDYGIGVQVLLDLGLKSMRLMTNNPKKIVGLQGYGLSVTQQVPIVVKPNRYNQNYLKAKRDKLGHLFPVDQAAN</sequence>
<dbReference type="InterPro" id="IPR000926">
    <property type="entry name" value="RibA"/>
</dbReference>
<dbReference type="InterPro" id="IPR017945">
    <property type="entry name" value="DHBP_synth_RibB-like_a/b_dom"/>
</dbReference>
<evidence type="ECO:0000256" key="20">
    <source>
        <dbReference type="HAMAP-Rule" id="MF_01283"/>
    </source>
</evidence>
<evidence type="ECO:0000256" key="17">
    <source>
        <dbReference type="ARBA" id="ARBA00023268"/>
    </source>
</evidence>